<dbReference type="OMA" id="WVCTEEN"/>
<organism evidence="4 5">
    <name type="scientific">Ceratopteris richardii</name>
    <name type="common">Triangle waterfern</name>
    <dbReference type="NCBI Taxonomy" id="49495"/>
    <lineage>
        <taxon>Eukaryota</taxon>
        <taxon>Viridiplantae</taxon>
        <taxon>Streptophyta</taxon>
        <taxon>Embryophyta</taxon>
        <taxon>Tracheophyta</taxon>
        <taxon>Polypodiopsida</taxon>
        <taxon>Polypodiidae</taxon>
        <taxon>Polypodiales</taxon>
        <taxon>Pteridineae</taxon>
        <taxon>Pteridaceae</taxon>
        <taxon>Parkerioideae</taxon>
        <taxon>Ceratopteris</taxon>
    </lineage>
</organism>
<sequence length="199" mass="22878">MRRIIDFGSAIDLYTLQNLYGSSGPTRYEETEEYSPPESTLQGNWWRVHGNQVNRYDLWSIGIVMLELILGTPHVFQIHDRTRALLDKHLEGWGSSALNTAYLLRAMMEMCILYPGKHGHHRPGAMDSSNPASWVCTEENLMLQIKTHDPLGIGLGDIWALRLLRAFLQWHPEDRITVEEALKHPYFHPSVQGTEDEKN</sequence>
<evidence type="ECO:0000313" key="5">
    <source>
        <dbReference type="Proteomes" id="UP000825935"/>
    </source>
</evidence>
<reference evidence="4" key="1">
    <citation type="submission" date="2021-08" db="EMBL/GenBank/DDBJ databases">
        <title>WGS assembly of Ceratopteris richardii.</title>
        <authorList>
            <person name="Marchant D.B."/>
            <person name="Chen G."/>
            <person name="Jenkins J."/>
            <person name="Shu S."/>
            <person name="Leebens-Mack J."/>
            <person name="Grimwood J."/>
            <person name="Schmutz J."/>
            <person name="Soltis P."/>
            <person name="Soltis D."/>
            <person name="Chen Z.-H."/>
        </authorList>
    </citation>
    <scope>NUCLEOTIDE SEQUENCE</scope>
    <source>
        <strain evidence="4">Whitten #5841</strain>
        <tissue evidence="4">Leaf</tissue>
    </source>
</reference>
<dbReference type="InterPro" id="IPR000719">
    <property type="entry name" value="Prot_kinase_dom"/>
</dbReference>
<name>A0A8T2QJF8_CERRI</name>
<dbReference type="PANTHER" id="PTHR24055">
    <property type="entry name" value="MITOGEN-ACTIVATED PROTEIN KINASE"/>
    <property type="match status" value="1"/>
</dbReference>
<dbReference type="GO" id="GO:0005524">
    <property type="term" value="F:ATP binding"/>
    <property type="evidence" value="ECO:0007669"/>
    <property type="project" value="UniProtKB-KW"/>
</dbReference>
<evidence type="ECO:0000313" key="4">
    <source>
        <dbReference type="EMBL" id="KAH7284039.1"/>
    </source>
</evidence>
<evidence type="ECO:0000259" key="3">
    <source>
        <dbReference type="PROSITE" id="PS50011"/>
    </source>
</evidence>
<protein>
    <recommendedName>
        <fullName evidence="3">Protein kinase domain-containing protein</fullName>
    </recommendedName>
</protein>
<dbReference type="GO" id="GO:0004672">
    <property type="term" value="F:protein kinase activity"/>
    <property type="evidence" value="ECO:0007669"/>
    <property type="project" value="InterPro"/>
</dbReference>
<dbReference type="Gene3D" id="1.10.510.10">
    <property type="entry name" value="Transferase(Phosphotransferase) domain 1"/>
    <property type="match status" value="1"/>
</dbReference>
<accession>A0A8T2QJF8</accession>
<dbReference type="SUPFAM" id="SSF56112">
    <property type="entry name" value="Protein kinase-like (PK-like)"/>
    <property type="match status" value="1"/>
</dbReference>
<keyword evidence="2" id="KW-0067">ATP-binding</keyword>
<dbReference type="Proteomes" id="UP000825935">
    <property type="component" value="Chromosome 34"/>
</dbReference>
<dbReference type="OrthoDB" id="10264738at2759"/>
<proteinExistence type="predicted"/>
<dbReference type="AlphaFoldDB" id="A0A8T2QJF8"/>
<keyword evidence="1" id="KW-0547">Nucleotide-binding</keyword>
<dbReference type="InterPro" id="IPR050117">
    <property type="entry name" value="MAPK"/>
</dbReference>
<evidence type="ECO:0000256" key="1">
    <source>
        <dbReference type="ARBA" id="ARBA00022741"/>
    </source>
</evidence>
<dbReference type="PROSITE" id="PS50011">
    <property type="entry name" value="PROTEIN_KINASE_DOM"/>
    <property type="match status" value="1"/>
</dbReference>
<evidence type="ECO:0000256" key="2">
    <source>
        <dbReference type="ARBA" id="ARBA00022840"/>
    </source>
</evidence>
<gene>
    <name evidence="4" type="ORF">KP509_34G037200</name>
</gene>
<feature type="domain" description="Protein kinase" evidence="3">
    <location>
        <begin position="1"/>
        <end position="187"/>
    </location>
</feature>
<dbReference type="EMBL" id="CM035439">
    <property type="protein sequence ID" value="KAH7284039.1"/>
    <property type="molecule type" value="Genomic_DNA"/>
</dbReference>
<dbReference type="Pfam" id="PF00069">
    <property type="entry name" value="Pkinase"/>
    <property type="match status" value="1"/>
</dbReference>
<keyword evidence="5" id="KW-1185">Reference proteome</keyword>
<comment type="caution">
    <text evidence="4">The sequence shown here is derived from an EMBL/GenBank/DDBJ whole genome shotgun (WGS) entry which is preliminary data.</text>
</comment>
<dbReference type="InterPro" id="IPR011009">
    <property type="entry name" value="Kinase-like_dom_sf"/>
</dbReference>